<name>A0A0A9GR52_ARUDO</name>
<dbReference type="EMBL" id="GBRH01170949">
    <property type="protein sequence ID" value="JAE26947.1"/>
    <property type="molecule type" value="Transcribed_RNA"/>
</dbReference>
<dbReference type="AlphaFoldDB" id="A0A0A9GR52"/>
<organism evidence="1">
    <name type="scientific">Arundo donax</name>
    <name type="common">Giant reed</name>
    <name type="synonym">Donax arundinaceus</name>
    <dbReference type="NCBI Taxonomy" id="35708"/>
    <lineage>
        <taxon>Eukaryota</taxon>
        <taxon>Viridiplantae</taxon>
        <taxon>Streptophyta</taxon>
        <taxon>Embryophyta</taxon>
        <taxon>Tracheophyta</taxon>
        <taxon>Spermatophyta</taxon>
        <taxon>Magnoliopsida</taxon>
        <taxon>Liliopsida</taxon>
        <taxon>Poales</taxon>
        <taxon>Poaceae</taxon>
        <taxon>PACMAD clade</taxon>
        <taxon>Arundinoideae</taxon>
        <taxon>Arundineae</taxon>
        <taxon>Arundo</taxon>
    </lineage>
</organism>
<reference evidence="1" key="2">
    <citation type="journal article" date="2015" name="Data Brief">
        <title>Shoot transcriptome of the giant reed, Arundo donax.</title>
        <authorList>
            <person name="Barrero R.A."/>
            <person name="Guerrero F.D."/>
            <person name="Moolhuijzen P."/>
            <person name="Goolsby J.A."/>
            <person name="Tidwell J."/>
            <person name="Bellgard S.E."/>
            <person name="Bellgard M.I."/>
        </authorList>
    </citation>
    <scope>NUCLEOTIDE SEQUENCE</scope>
    <source>
        <tissue evidence="1">Shoot tissue taken approximately 20 cm above the soil surface</tissue>
    </source>
</reference>
<reference evidence="1" key="1">
    <citation type="submission" date="2014-09" db="EMBL/GenBank/DDBJ databases">
        <authorList>
            <person name="Magalhaes I.L.F."/>
            <person name="Oliveira U."/>
            <person name="Santos F.R."/>
            <person name="Vidigal T.H.D.A."/>
            <person name="Brescovit A.D."/>
            <person name="Santos A.J."/>
        </authorList>
    </citation>
    <scope>NUCLEOTIDE SEQUENCE</scope>
    <source>
        <tissue evidence="1">Shoot tissue taken approximately 20 cm above the soil surface</tissue>
    </source>
</reference>
<proteinExistence type="predicted"/>
<evidence type="ECO:0000313" key="1">
    <source>
        <dbReference type="EMBL" id="JAE26947.1"/>
    </source>
</evidence>
<sequence>MFPQYCLRSYYLVAGL</sequence>
<protein>
    <submittedName>
        <fullName evidence="1">Uncharacterized protein</fullName>
    </submittedName>
</protein>
<accession>A0A0A9GR52</accession>